<dbReference type="PANTHER" id="PTHR13604:SF0">
    <property type="entry name" value="ABASIC SITE PROCESSING PROTEIN HMCES"/>
    <property type="match status" value="1"/>
</dbReference>
<dbReference type="Pfam" id="PF02586">
    <property type="entry name" value="SRAP"/>
    <property type="match status" value="1"/>
</dbReference>
<name>A0AAN7HYB5_9FUNG</name>
<keyword evidence="3" id="KW-0227">DNA damage</keyword>
<evidence type="ECO:0000256" key="2">
    <source>
        <dbReference type="ARBA" id="ARBA00022670"/>
    </source>
</evidence>
<dbReference type="GO" id="GO:0008233">
    <property type="term" value="F:peptidase activity"/>
    <property type="evidence" value="ECO:0007669"/>
    <property type="project" value="UniProtKB-KW"/>
</dbReference>
<evidence type="ECO:0000256" key="4">
    <source>
        <dbReference type="ARBA" id="ARBA00022801"/>
    </source>
</evidence>
<dbReference type="GeneID" id="89947568"/>
<keyword evidence="7" id="KW-0456">Lyase</keyword>
<dbReference type="SUPFAM" id="SSF143081">
    <property type="entry name" value="BB1717-like"/>
    <property type="match status" value="1"/>
</dbReference>
<evidence type="ECO:0000256" key="6">
    <source>
        <dbReference type="ARBA" id="ARBA00023125"/>
    </source>
</evidence>
<keyword evidence="6" id="KW-0238">DNA-binding</keyword>
<sequence length="305" mass="34480">MCGRFCCSLTADDIRNELFEEHVLPQRDTEWIDQDSHRPSFNVCPSRSIPAVLEKDQTHTKVMQSMQWGFIPSWLKSNPYSKPINARVETLTERKSIFDKSKNVNRCIIAAEGFFEWNKKKQAFFIKRKDGKMMLFAGLYSTASIDGCSVTTCTIVTSAASEFFSKIHDRMPVILEPGNVDTWINSKMLWSNDIIKLLTPFDGELNCFRVTDKVGPVKNDSPDLVQPLDQRKSSISHFLKPALIKDEINKDLSSHVEKTAASSSTSSTKVPSTTARQTAKKRKTSVDDDPIATKTPKITSFFNKK</sequence>
<feature type="region of interest" description="Disordered" evidence="8">
    <location>
        <begin position="255"/>
        <end position="305"/>
    </location>
</feature>
<comment type="similarity">
    <text evidence="1">Belongs to the SOS response-associated peptidase family.</text>
</comment>
<proteinExistence type="inferred from homology"/>
<evidence type="ECO:0000256" key="8">
    <source>
        <dbReference type="SAM" id="MobiDB-lite"/>
    </source>
</evidence>
<dbReference type="InterPro" id="IPR036590">
    <property type="entry name" value="SRAP-like"/>
</dbReference>
<evidence type="ECO:0000256" key="7">
    <source>
        <dbReference type="ARBA" id="ARBA00023239"/>
    </source>
</evidence>
<feature type="compositionally biased region" description="Low complexity" evidence="8">
    <location>
        <begin position="259"/>
        <end position="277"/>
    </location>
</feature>
<dbReference type="EMBL" id="JASEJX010000025">
    <property type="protein sequence ID" value="KAK4511867.1"/>
    <property type="molecule type" value="Genomic_DNA"/>
</dbReference>
<evidence type="ECO:0008006" key="11">
    <source>
        <dbReference type="Google" id="ProtNLM"/>
    </source>
</evidence>
<dbReference type="GO" id="GO:0016829">
    <property type="term" value="F:lyase activity"/>
    <property type="evidence" value="ECO:0007669"/>
    <property type="project" value="UniProtKB-KW"/>
</dbReference>
<dbReference type="Gene3D" id="3.90.1680.10">
    <property type="entry name" value="SOS response associated peptidase-like"/>
    <property type="match status" value="1"/>
</dbReference>
<keyword evidence="5" id="KW-0190">Covalent protein-DNA linkage</keyword>
<evidence type="ECO:0000256" key="3">
    <source>
        <dbReference type="ARBA" id="ARBA00022763"/>
    </source>
</evidence>
<reference evidence="9 10" key="1">
    <citation type="submission" date="2022-11" db="EMBL/GenBank/DDBJ databases">
        <title>Mucor velutinosus strain NIH1002 WGS.</title>
        <authorList>
            <person name="Subramanian P."/>
            <person name="Mullikin J.C."/>
            <person name="Segre J.A."/>
            <person name="Zelazny A.M."/>
        </authorList>
    </citation>
    <scope>NUCLEOTIDE SEQUENCE [LARGE SCALE GENOMIC DNA]</scope>
    <source>
        <strain evidence="9 10">NIH1002</strain>
    </source>
</reference>
<feature type="compositionally biased region" description="Polar residues" evidence="8">
    <location>
        <begin position="296"/>
        <end position="305"/>
    </location>
</feature>
<gene>
    <name evidence="9" type="ORF">ATC70_003866</name>
</gene>
<organism evidence="9 10">
    <name type="scientific">Mucor velutinosus</name>
    <dbReference type="NCBI Taxonomy" id="708070"/>
    <lineage>
        <taxon>Eukaryota</taxon>
        <taxon>Fungi</taxon>
        <taxon>Fungi incertae sedis</taxon>
        <taxon>Mucoromycota</taxon>
        <taxon>Mucoromycotina</taxon>
        <taxon>Mucoromycetes</taxon>
        <taxon>Mucorales</taxon>
        <taxon>Mucorineae</taxon>
        <taxon>Mucoraceae</taxon>
        <taxon>Mucor</taxon>
    </lineage>
</organism>
<dbReference type="RefSeq" id="XP_064678533.1">
    <property type="nucleotide sequence ID" value="XM_064823221.1"/>
</dbReference>
<evidence type="ECO:0000313" key="9">
    <source>
        <dbReference type="EMBL" id="KAK4511867.1"/>
    </source>
</evidence>
<evidence type="ECO:0000256" key="5">
    <source>
        <dbReference type="ARBA" id="ARBA00023124"/>
    </source>
</evidence>
<keyword evidence="4" id="KW-0378">Hydrolase</keyword>
<evidence type="ECO:0000313" key="10">
    <source>
        <dbReference type="Proteomes" id="UP001304243"/>
    </source>
</evidence>
<dbReference type="AlphaFoldDB" id="A0AAN7HYB5"/>
<dbReference type="PANTHER" id="PTHR13604">
    <property type="entry name" value="DC12-RELATED"/>
    <property type="match status" value="1"/>
</dbReference>
<accession>A0AAN7HYB5</accession>
<dbReference type="GO" id="GO:0003697">
    <property type="term" value="F:single-stranded DNA binding"/>
    <property type="evidence" value="ECO:0007669"/>
    <property type="project" value="InterPro"/>
</dbReference>
<dbReference type="InterPro" id="IPR003738">
    <property type="entry name" value="SRAP"/>
</dbReference>
<keyword evidence="10" id="KW-1185">Reference proteome</keyword>
<dbReference type="Proteomes" id="UP001304243">
    <property type="component" value="Unassembled WGS sequence"/>
</dbReference>
<dbReference type="GO" id="GO:0006508">
    <property type="term" value="P:proteolysis"/>
    <property type="evidence" value="ECO:0007669"/>
    <property type="project" value="UniProtKB-KW"/>
</dbReference>
<comment type="caution">
    <text evidence="9">The sequence shown here is derived from an EMBL/GenBank/DDBJ whole genome shotgun (WGS) entry which is preliminary data.</text>
</comment>
<dbReference type="GO" id="GO:0106300">
    <property type="term" value="P:protein-DNA covalent cross-linking repair"/>
    <property type="evidence" value="ECO:0007669"/>
    <property type="project" value="InterPro"/>
</dbReference>
<keyword evidence="2" id="KW-0645">Protease</keyword>
<protein>
    <recommendedName>
        <fullName evidence="11">Embryonic stem cell-specific 5-hydroxymethylcytosine-binding protein</fullName>
    </recommendedName>
</protein>
<evidence type="ECO:0000256" key="1">
    <source>
        <dbReference type="ARBA" id="ARBA00008136"/>
    </source>
</evidence>